<accession>A0A0U9H4E1</accession>
<dbReference type="OrthoDB" id="2971460at2"/>
<dbReference type="AlphaFoldDB" id="A0A0U9H4E1"/>
<dbReference type="RefSeq" id="WP_058949821.1">
    <property type="nucleotide sequence ID" value="NZ_BBXV01000014.1"/>
</dbReference>
<feature type="compositionally biased region" description="Basic and acidic residues" evidence="1">
    <location>
        <begin position="32"/>
        <end position="44"/>
    </location>
</feature>
<feature type="region of interest" description="Disordered" evidence="1">
    <location>
        <begin position="27"/>
        <end position="46"/>
    </location>
</feature>
<evidence type="ECO:0000313" key="3">
    <source>
        <dbReference type="EMBL" id="GAQ17475.1"/>
    </source>
</evidence>
<keyword evidence="2" id="KW-0472">Membrane</keyword>
<evidence type="ECO:0000313" key="4">
    <source>
        <dbReference type="Proteomes" id="UP000052946"/>
    </source>
</evidence>
<protein>
    <submittedName>
        <fullName evidence="3">LysM domain-containing protein</fullName>
    </submittedName>
</protein>
<name>A0A0U9H4E1_9BACI</name>
<comment type="caution">
    <text evidence="3">The sequence shown here is derived from an EMBL/GenBank/DDBJ whole genome shotgun (WGS) entry which is preliminary data.</text>
</comment>
<proteinExistence type="predicted"/>
<feature type="transmembrane region" description="Helical" evidence="2">
    <location>
        <begin position="73"/>
        <end position="94"/>
    </location>
</feature>
<evidence type="ECO:0000256" key="1">
    <source>
        <dbReference type="SAM" id="MobiDB-lite"/>
    </source>
</evidence>
<keyword evidence="2" id="KW-1133">Transmembrane helix</keyword>
<reference evidence="3 4" key="2">
    <citation type="journal article" date="2016" name="Genome Announc.">
        <title>Draft Genome Sequence of Oceanobacillus picturae Heshi-B3, Isolated from Fermented Rice Bran in a Traditional Japanese Seafood Dish.</title>
        <authorList>
            <person name="Akuzawa S."/>
            <person name="Nagaoka J."/>
            <person name="Kanekatsu M."/>
            <person name="Kanesaki Y."/>
            <person name="Suzuki T."/>
        </authorList>
    </citation>
    <scope>NUCLEOTIDE SEQUENCE [LARGE SCALE GENOMIC DNA]</scope>
    <source>
        <strain evidence="3 4">Heshi-B3</strain>
    </source>
</reference>
<dbReference type="EMBL" id="BBXV01000014">
    <property type="protein sequence ID" value="GAQ17475.1"/>
    <property type="molecule type" value="Genomic_DNA"/>
</dbReference>
<keyword evidence="2" id="KW-0812">Transmembrane</keyword>
<organism evidence="3 4">
    <name type="scientific">Oceanobacillus picturae</name>
    <dbReference type="NCBI Taxonomy" id="171693"/>
    <lineage>
        <taxon>Bacteria</taxon>
        <taxon>Bacillati</taxon>
        <taxon>Bacillota</taxon>
        <taxon>Bacilli</taxon>
        <taxon>Bacillales</taxon>
        <taxon>Bacillaceae</taxon>
        <taxon>Oceanobacillus</taxon>
    </lineage>
</organism>
<dbReference type="Proteomes" id="UP000052946">
    <property type="component" value="Unassembled WGS sequence"/>
</dbReference>
<sequence>MKHNTKETEDQADELRRIFVELENSVEPMEPNAREETEDHHKDDEMDLLNLPPRKEVHDQNSKCPKLKMSMSLFRLTIVVIFLFCILAGVYFIWQDEIILFFTS</sequence>
<gene>
    <name evidence="3" type="ORF">OPHB3_1400</name>
</gene>
<reference evidence="4" key="1">
    <citation type="submission" date="2015-07" db="EMBL/GenBank/DDBJ databases">
        <title>Draft Genome Sequence of Oceanobacillus picturae Heshi-B3 that Was Isolated from Fermented Rice Bran with Aging Salted Mackerel, Which Was Named Heshiko as Traditional Fermented Seafood in Japan.</title>
        <authorList>
            <person name="Akuzawa S."/>
            <person name="Nakagawa J."/>
            <person name="Kanekatsu T."/>
            <person name="Kanesaki Y."/>
            <person name="Suzuki T."/>
        </authorList>
    </citation>
    <scope>NUCLEOTIDE SEQUENCE [LARGE SCALE GENOMIC DNA]</scope>
    <source>
        <strain evidence="4">Heshi-B3</strain>
    </source>
</reference>
<evidence type="ECO:0000256" key="2">
    <source>
        <dbReference type="SAM" id="Phobius"/>
    </source>
</evidence>